<name>A0A6A9QLK6_SULME</name>
<evidence type="ECO:0000313" key="3">
    <source>
        <dbReference type="Proteomes" id="UP000470772"/>
    </source>
</evidence>
<reference evidence="2 3" key="1">
    <citation type="submission" date="2019-10" db="EMBL/GenBank/DDBJ databases">
        <title>Sequencing and Assembly of Multiple Reported Metal-Biooxidizing Members of the Extremely Thermoacidophilic Archaeal Family Sulfolobaceae.</title>
        <authorList>
            <person name="Counts J.A."/>
            <person name="Kelly R.M."/>
        </authorList>
    </citation>
    <scope>NUCLEOTIDE SEQUENCE [LARGE SCALE GENOMIC DNA]</scope>
    <source>
        <strain evidence="2 3">DSM 6482</strain>
    </source>
</reference>
<dbReference type="Proteomes" id="UP000470772">
    <property type="component" value="Unassembled WGS sequence"/>
</dbReference>
<dbReference type="EMBL" id="WGGD01000005">
    <property type="protein sequence ID" value="MUN29180.1"/>
    <property type="molecule type" value="Genomic_DNA"/>
</dbReference>
<evidence type="ECO:0000313" key="2">
    <source>
        <dbReference type="EMBL" id="MUN29180.1"/>
    </source>
</evidence>
<dbReference type="AlphaFoldDB" id="A0A6A9QLK6"/>
<keyword evidence="1" id="KW-0812">Transmembrane</keyword>
<evidence type="ECO:0000256" key="1">
    <source>
        <dbReference type="SAM" id="Phobius"/>
    </source>
</evidence>
<sequence length="327" mass="36374">MIKESIFLFLAVGMVMPYLLSGTANGEYVVVNLNSTWDGEHVVLTGKVNVYNPILNKTFPGGFNKTTYSSYFTLWCSEFSGAYIEYPEVQFTTYSYQGEDLPALKIYNGSNEYAYFDLQYMIPLQGKMFVSQGGQVILNNTFYLKQVPSMIKTGYQGDYKEYTGKIESGSHSIGNFLVASPDAKIRVSNVNNCLEVSIVDKHFAVLVLNTTSNAELSKIAEVDINGSPYYIAPNGVEVNYIGNTANGNVSFPFQAFYVSHTGLLLIDYPYSGNITVVFGFNVNNPTVSLSSSLVGNNQLQILYFVIIPIIIITILLLLIYRHKHGKH</sequence>
<keyword evidence="1" id="KW-1133">Transmembrane helix</keyword>
<comment type="caution">
    <text evidence="2">The sequence shown here is derived from an EMBL/GenBank/DDBJ whole genome shotgun (WGS) entry which is preliminary data.</text>
</comment>
<gene>
    <name evidence="2" type="ORF">GC250_06990</name>
</gene>
<organism evidence="2 3">
    <name type="scientific">Sulfuracidifex metallicus DSM 6482 = JCM 9184</name>
    <dbReference type="NCBI Taxonomy" id="523847"/>
    <lineage>
        <taxon>Archaea</taxon>
        <taxon>Thermoproteota</taxon>
        <taxon>Thermoprotei</taxon>
        <taxon>Sulfolobales</taxon>
        <taxon>Sulfolobaceae</taxon>
        <taxon>Sulfuracidifex</taxon>
    </lineage>
</organism>
<proteinExistence type="predicted"/>
<accession>A0A6A9QLK6</accession>
<protein>
    <submittedName>
        <fullName evidence="2">Uncharacterized protein</fullName>
    </submittedName>
</protein>
<feature type="transmembrane region" description="Helical" evidence="1">
    <location>
        <begin position="301"/>
        <end position="320"/>
    </location>
</feature>
<keyword evidence="3" id="KW-1185">Reference proteome</keyword>
<keyword evidence="1" id="KW-0472">Membrane</keyword>
<dbReference type="RefSeq" id="WP_156016768.1">
    <property type="nucleotide sequence ID" value="NZ_WGGD01000005.1"/>
</dbReference>